<dbReference type="PANTHER" id="PTHR14918:SF3">
    <property type="entry name" value="KICSTOR COMPLEX PROTEIN SZT2"/>
    <property type="match status" value="1"/>
</dbReference>
<proteinExistence type="predicted"/>
<dbReference type="GO" id="GO:0005777">
    <property type="term" value="C:peroxisome"/>
    <property type="evidence" value="ECO:0007669"/>
    <property type="project" value="InterPro"/>
</dbReference>
<organism evidence="1">
    <name type="scientific">Castor canadensis</name>
    <name type="common">American beaver</name>
    <dbReference type="NCBI Taxonomy" id="51338"/>
    <lineage>
        <taxon>Eukaryota</taxon>
        <taxon>Metazoa</taxon>
        <taxon>Chordata</taxon>
        <taxon>Craniata</taxon>
        <taxon>Vertebrata</taxon>
        <taxon>Euteleostomi</taxon>
        <taxon>Mammalia</taxon>
        <taxon>Eutheria</taxon>
        <taxon>Euarchontoglires</taxon>
        <taxon>Glires</taxon>
        <taxon>Rodentia</taxon>
        <taxon>Castorimorpha</taxon>
        <taxon>Castoridae</taxon>
        <taxon>Castor</taxon>
    </lineage>
</organism>
<accession>A0A250YDM8</accession>
<evidence type="ECO:0000313" key="1">
    <source>
        <dbReference type="EMBL" id="JAV41762.1"/>
    </source>
</evidence>
<dbReference type="AlphaFoldDB" id="A0A250YDM8"/>
<dbReference type="EMBL" id="GFFW01003026">
    <property type="protein sequence ID" value="JAV41762.1"/>
    <property type="molecule type" value="Transcribed_RNA"/>
</dbReference>
<dbReference type="PANTHER" id="PTHR14918">
    <property type="entry name" value="KICSTOR COMPLEX PROTEIN SZT2"/>
    <property type="match status" value="1"/>
</dbReference>
<reference evidence="1" key="1">
    <citation type="journal article" date="2017" name="G3 (Bethesda)">
        <title>De Novo Genome and Transcriptome Assembly of the Canadian Beaver (Castor canadensis).</title>
        <authorList>
            <person name="Lok S."/>
            <person name="Paton T.A."/>
            <person name="Wang Z."/>
            <person name="Kaur G."/>
            <person name="Walker S."/>
            <person name="Yuen R.K."/>
            <person name="Sung W.W."/>
            <person name="Whitney J."/>
            <person name="Buchanan J.A."/>
            <person name="Trost B."/>
            <person name="Singh N."/>
            <person name="Apresto B."/>
            <person name="Chen N."/>
            <person name="Coole M."/>
            <person name="Dawson T.J."/>
            <person name="Ho K.Y."/>
            <person name="Hu Z."/>
            <person name="Pullenayegum S."/>
            <person name="Samler K."/>
            <person name="Shipstone A."/>
            <person name="Tsoi F."/>
            <person name="Wang T."/>
            <person name="Pereira S.L."/>
            <person name="Rostami P."/>
            <person name="Ryan C.A."/>
            <person name="Tong A.H."/>
            <person name="Ng K."/>
            <person name="Sundaravadanam Y."/>
            <person name="Simpson J.T."/>
            <person name="Lim B.K."/>
            <person name="Engstrom M.D."/>
            <person name="Dutton C.J."/>
            <person name="Kerr K.C."/>
            <person name="Franke M."/>
            <person name="Rapley W."/>
            <person name="Wintle R.F."/>
            <person name="Scherer S.W."/>
        </authorList>
    </citation>
    <scope>NUCLEOTIDE SEQUENCE</scope>
    <source>
        <strain evidence="1">Ward</strain>
        <tissue evidence="1">Leukocyte</tissue>
    </source>
</reference>
<dbReference type="InterPro" id="IPR033228">
    <property type="entry name" value="SZT2"/>
</dbReference>
<name>A0A250YDM8_CASCN</name>
<sequence length="259" mass="28994">MASERPEPEVEEAGQVFLLMKKDYRISRNVRLAWFLNHLHQTVQATPQELLLQSEQELEVLSVLPPGWQPDESVVPRPFLLVPSTRVTFLAWQYRFVIELDLSPSTGIVDDSTGEILFDEVFHALSRCLGGLLRPFQVPGSCINFQPEIYVTIQAYSSIIGLQSHQVLVQGCLLDPSQREAFLQQVYEQLCLFEDKVATMLQQQYNPQNQAEDQSPDSGEPLGRKVGVSMVTADLGLVSMIRQGILALQLLPSNSSAGQ</sequence>
<protein>
    <submittedName>
        <fullName evidence="1">Protein SZT2-like protein</fullName>
    </submittedName>
</protein>